<feature type="transmembrane region" description="Helical" evidence="1">
    <location>
        <begin position="38"/>
        <end position="57"/>
    </location>
</feature>
<evidence type="ECO:0000313" key="3">
    <source>
        <dbReference type="Proteomes" id="UP000237662"/>
    </source>
</evidence>
<evidence type="ECO:0000256" key="1">
    <source>
        <dbReference type="SAM" id="Phobius"/>
    </source>
</evidence>
<protein>
    <submittedName>
        <fullName evidence="2">Uncharacterized protein</fullName>
    </submittedName>
</protein>
<name>A0A2S6IBH5_9BACT</name>
<dbReference type="EMBL" id="PTJC01000005">
    <property type="protein sequence ID" value="PPK88861.1"/>
    <property type="molecule type" value="Genomic_DNA"/>
</dbReference>
<accession>A0A2S6IBH5</accession>
<keyword evidence="1" id="KW-1133">Transmembrane helix</keyword>
<reference evidence="2 3" key="1">
    <citation type="submission" date="2018-02" db="EMBL/GenBank/DDBJ databases">
        <title>Genomic Encyclopedia of Archaeal and Bacterial Type Strains, Phase II (KMG-II): from individual species to whole genera.</title>
        <authorList>
            <person name="Goeker M."/>
        </authorList>
    </citation>
    <scope>NUCLEOTIDE SEQUENCE [LARGE SCALE GENOMIC DNA]</scope>
    <source>
        <strain evidence="2 3">DSM 29526</strain>
    </source>
</reference>
<keyword evidence="3" id="KW-1185">Reference proteome</keyword>
<gene>
    <name evidence="2" type="ORF">CLV84_1835</name>
</gene>
<dbReference type="Proteomes" id="UP000237662">
    <property type="component" value="Unassembled WGS sequence"/>
</dbReference>
<dbReference type="RefSeq" id="WP_104419391.1">
    <property type="nucleotide sequence ID" value="NZ_PTJC01000005.1"/>
</dbReference>
<proteinExistence type="predicted"/>
<keyword evidence="1" id="KW-0812">Transmembrane</keyword>
<feature type="transmembrane region" description="Helical" evidence="1">
    <location>
        <begin position="12"/>
        <end position="32"/>
    </location>
</feature>
<evidence type="ECO:0000313" key="2">
    <source>
        <dbReference type="EMBL" id="PPK88861.1"/>
    </source>
</evidence>
<sequence length="71" mass="8357">MERSPESKAKFHAALAWVPVLVYFVTKYLVFGNEMPRSQWWMLIAAVILAEIALWRYRRQALRNEPPHGTN</sequence>
<dbReference type="AlphaFoldDB" id="A0A2S6IBH5"/>
<comment type="caution">
    <text evidence="2">The sequence shown here is derived from an EMBL/GenBank/DDBJ whole genome shotgun (WGS) entry which is preliminary data.</text>
</comment>
<keyword evidence="1" id="KW-0472">Membrane</keyword>
<dbReference type="OrthoDB" id="1495355at2"/>
<organism evidence="2 3">
    <name type="scientific">Neolewinella xylanilytica</name>
    <dbReference type="NCBI Taxonomy" id="1514080"/>
    <lineage>
        <taxon>Bacteria</taxon>
        <taxon>Pseudomonadati</taxon>
        <taxon>Bacteroidota</taxon>
        <taxon>Saprospiria</taxon>
        <taxon>Saprospirales</taxon>
        <taxon>Lewinellaceae</taxon>
        <taxon>Neolewinella</taxon>
    </lineage>
</organism>